<dbReference type="NCBIfam" id="TIGR03002">
    <property type="entry name" value="outer_YhbN_LptA"/>
    <property type="match status" value="1"/>
</dbReference>
<evidence type="ECO:0000259" key="4">
    <source>
        <dbReference type="Pfam" id="PF03968"/>
    </source>
</evidence>
<dbReference type="KEGG" id="lpy:FIV34_11370"/>
<dbReference type="PANTHER" id="PTHR36504">
    <property type="entry name" value="LIPOPOLYSACCHARIDE EXPORT SYSTEM PROTEIN LPTA"/>
    <property type="match status" value="1"/>
</dbReference>
<dbReference type="InterPro" id="IPR052037">
    <property type="entry name" value="LPS_export_LptA"/>
</dbReference>
<protein>
    <submittedName>
        <fullName evidence="5">Lipopolysaccharide transport periplasmic protein LptA</fullName>
    </submittedName>
</protein>
<name>A0A4Y5Z3A6_9GAMM</name>
<proteinExistence type="predicted"/>
<dbReference type="OrthoDB" id="9795964at2"/>
<dbReference type="GO" id="GO:0017089">
    <property type="term" value="F:glycolipid transfer activity"/>
    <property type="evidence" value="ECO:0007669"/>
    <property type="project" value="TreeGrafter"/>
</dbReference>
<keyword evidence="1" id="KW-0813">Transport</keyword>
<feature type="domain" description="Organic solvent tolerance-like N-terminal" evidence="4">
    <location>
        <begin position="51"/>
        <end position="149"/>
    </location>
</feature>
<dbReference type="Proteomes" id="UP000316093">
    <property type="component" value="Chromosome"/>
</dbReference>
<dbReference type="GO" id="GO:0001530">
    <property type="term" value="F:lipopolysaccharide binding"/>
    <property type="evidence" value="ECO:0007669"/>
    <property type="project" value="InterPro"/>
</dbReference>
<dbReference type="GO" id="GO:0015920">
    <property type="term" value="P:lipopolysaccharide transport"/>
    <property type="evidence" value="ECO:0007669"/>
    <property type="project" value="InterPro"/>
</dbReference>
<sequence length="177" mass="18234">MPHRNGVLHLVVLAELVCAVYATSLSAKTSDRALPAKADGSKFSGDIGPDTKSQLDGKVVITQGSLKITGTHADIYTGHDGEVSRAVVTGEAAHIEQLDDQNLLTKADANTIDYTVDTGMAVLTGSAHAQKQTGGEVAGDVLHYDVGTGKFEASSTGASLVHVTFYPKSGAPAKSGD</sequence>
<dbReference type="Pfam" id="PF03968">
    <property type="entry name" value="LptD_N"/>
    <property type="match status" value="1"/>
</dbReference>
<dbReference type="AlphaFoldDB" id="A0A4Y5Z3A6"/>
<organism evidence="5 6">
    <name type="scientific">Luteibacter pinisoli</name>
    <dbReference type="NCBI Taxonomy" id="2589080"/>
    <lineage>
        <taxon>Bacteria</taxon>
        <taxon>Pseudomonadati</taxon>
        <taxon>Pseudomonadota</taxon>
        <taxon>Gammaproteobacteria</taxon>
        <taxon>Lysobacterales</taxon>
        <taxon>Rhodanobacteraceae</taxon>
        <taxon>Luteibacter</taxon>
    </lineage>
</organism>
<dbReference type="InterPro" id="IPR005653">
    <property type="entry name" value="OstA-like_N"/>
</dbReference>
<reference evidence="5 6" key="1">
    <citation type="submission" date="2019-06" db="EMBL/GenBank/DDBJ databases">
        <title>A complete genome sequence for Luteibacter pinisoli MAH-14.</title>
        <authorList>
            <person name="Baltrus D.A."/>
        </authorList>
    </citation>
    <scope>NUCLEOTIDE SEQUENCE [LARGE SCALE GENOMIC DNA]</scope>
    <source>
        <strain evidence="5 6">MAH-14</strain>
    </source>
</reference>
<evidence type="ECO:0000313" key="6">
    <source>
        <dbReference type="Proteomes" id="UP000316093"/>
    </source>
</evidence>
<evidence type="ECO:0000313" key="5">
    <source>
        <dbReference type="EMBL" id="QDE39761.1"/>
    </source>
</evidence>
<keyword evidence="3" id="KW-0574">Periplasm</keyword>
<evidence type="ECO:0000256" key="3">
    <source>
        <dbReference type="ARBA" id="ARBA00022764"/>
    </source>
</evidence>
<dbReference type="InterPro" id="IPR014340">
    <property type="entry name" value="LptA"/>
</dbReference>
<evidence type="ECO:0000256" key="2">
    <source>
        <dbReference type="ARBA" id="ARBA00022729"/>
    </source>
</evidence>
<dbReference type="EMBL" id="CP041046">
    <property type="protein sequence ID" value="QDE39761.1"/>
    <property type="molecule type" value="Genomic_DNA"/>
</dbReference>
<dbReference type="GO" id="GO:0009279">
    <property type="term" value="C:cell outer membrane"/>
    <property type="evidence" value="ECO:0007669"/>
    <property type="project" value="TreeGrafter"/>
</dbReference>
<accession>A0A4Y5Z3A6</accession>
<evidence type="ECO:0000256" key="1">
    <source>
        <dbReference type="ARBA" id="ARBA00022448"/>
    </source>
</evidence>
<dbReference type="GO" id="GO:0030288">
    <property type="term" value="C:outer membrane-bounded periplasmic space"/>
    <property type="evidence" value="ECO:0007669"/>
    <property type="project" value="TreeGrafter"/>
</dbReference>
<gene>
    <name evidence="5" type="primary">lptA</name>
    <name evidence="5" type="ORF">FIV34_11370</name>
</gene>
<dbReference type="PANTHER" id="PTHR36504:SF1">
    <property type="entry name" value="LIPOPOLYSACCHARIDE EXPORT SYSTEM PROTEIN LPTA"/>
    <property type="match status" value="1"/>
</dbReference>
<dbReference type="Gene3D" id="2.60.450.10">
    <property type="entry name" value="Lipopolysaccharide (LPS) transport protein A like domain"/>
    <property type="match status" value="1"/>
</dbReference>
<keyword evidence="2" id="KW-0732">Signal</keyword>
<dbReference type="RefSeq" id="WP_139982793.1">
    <property type="nucleotide sequence ID" value="NZ_CP041046.1"/>
</dbReference>
<keyword evidence="6" id="KW-1185">Reference proteome</keyword>